<keyword evidence="1 5" id="KW-0378">Hydrolase</keyword>
<accession>A0AAE3SWL7</accession>
<dbReference type="Proteomes" id="UP001208771">
    <property type="component" value="Unassembled WGS sequence"/>
</dbReference>
<keyword evidence="2" id="KW-0442">Lipid degradation</keyword>
<evidence type="ECO:0000313" key="6">
    <source>
        <dbReference type="Proteomes" id="UP001208771"/>
    </source>
</evidence>
<dbReference type="AlphaFoldDB" id="A0AAE3SWL7"/>
<keyword evidence="4" id="KW-0732">Signal</keyword>
<dbReference type="GO" id="GO:0003847">
    <property type="term" value="F:1-alkyl-2-acetylglycerophosphocholine esterase activity"/>
    <property type="evidence" value="ECO:0007669"/>
    <property type="project" value="TreeGrafter"/>
</dbReference>
<dbReference type="GO" id="GO:0016042">
    <property type="term" value="P:lipid catabolic process"/>
    <property type="evidence" value="ECO:0007669"/>
    <property type="project" value="UniProtKB-KW"/>
</dbReference>
<proteinExistence type="predicted"/>
<dbReference type="RefSeq" id="WP_306412787.1">
    <property type="nucleotide sequence ID" value="NZ_JANFPI010000007.1"/>
</dbReference>
<protein>
    <submittedName>
        <fullName evidence="5">Dienelactone hydrolase family protein</fullName>
    </submittedName>
</protein>
<dbReference type="Gene3D" id="3.40.50.1820">
    <property type="entry name" value="alpha/beta hydrolase"/>
    <property type="match status" value="1"/>
</dbReference>
<dbReference type="InterPro" id="IPR029058">
    <property type="entry name" value="AB_hydrolase_fold"/>
</dbReference>
<sequence>MWFTRFILIAAFSLTASLPQAAGLKLFEVPADDNGPALRVIEWSPCVSPPEEINLGPFRLPAVRNCPISGDKLPLIVISHGFGGTFLSHHDTAESLADSGFIVVALNHPDDTASNETKARNLSALVSRPTDIKRLIDFMLGSSSSAAQIDPQRIGFYGFSRGGYTGLVLAGANPDFQELRSVCQHPTGAACDRISQAALPKAPLTHDPRIRAFVIADPLSNVFHTTDSLKAVIAPVQLWSSQRGGDGVSPENLATVARNLPVKPELHVVPNSGHFAFLTICPPELAKSVPEFCIDNAGFDRTVFHKEFNAQVLAFFREKLSGADQP</sequence>
<keyword evidence="6" id="KW-1185">Reference proteome</keyword>
<organism evidence="5 6">
    <name type="scientific">Ectorhizobium quercum</name>
    <dbReference type="NCBI Taxonomy" id="2965071"/>
    <lineage>
        <taxon>Bacteria</taxon>
        <taxon>Pseudomonadati</taxon>
        <taxon>Pseudomonadota</taxon>
        <taxon>Alphaproteobacteria</taxon>
        <taxon>Hyphomicrobiales</taxon>
        <taxon>Rhizobiaceae</taxon>
        <taxon>Ectorhizobium</taxon>
    </lineage>
</organism>
<evidence type="ECO:0000256" key="1">
    <source>
        <dbReference type="ARBA" id="ARBA00022801"/>
    </source>
</evidence>
<feature type="chain" id="PRO_5042163247" evidence="4">
    <location>
        <begin position="22"/>
        <end position="326"/>
    </location>
</feature>
<reference evidence="5" key="1">
    <citation type="submission" date="2022-07" db="EMBL/GenBank/DDBJ databases">
        <title>Ectorhizobium quercum gen.nov., sp. nov.</title>
        <authorList>
            <person name="Ma T."/>
            <person name="Li Y."/>
        </authorList>
    </citation>
    <scope>NUCLEOTIDE SEQUENCE</scope>
    <source>
        <strain evidence="5">BDR2-2</strain>
    </source>
</reference>
<keyword evidence="3" id="KW-0443">Lipid metabolism</keyword>
<dbReference type="Pfam" id="PF03403">
    <property type="entry name" value="PAF-AH_p_II"/>
    <property type="match status" value="1"/>
</dbReference>
<comment type="caution">
    <text evidence="5">The sequence shown here is derived from an EMBL/GenBank/DDBJ whole genome shotgun (WGS) entry which is preliminary data.</text>
</comment>
<dbReference type="EMBL" id="JANFPI010000007">
    <property type="protein sequence ID" value="MCX8999292.1"/>
    <property type="molecule type" value="Genomic_DNA"/>
</dbReference>
<dbReference type="InterPro" id="IPR016986">
    <property type="entry name" value="UCP031982_abhydr"/>
</dbReference>
<dbReference type="PANTHER" id="PTHR10272">
    <property type="entry name" value="PLATELET-ACTIVATING FACTOR ACETYLHYDROLASE"/>
    <property type="match status" value="1"/>
</dbReference>
<evidence type="ECO:0000256" key="2">
    <source>
        <dbReference type="ARBA" id="ARBA00022963"/>
    </source>
</evidence>
<dbReference type="PIRSF" id="PIRSF031982">
    <property type="entry name" value="UCP031982_abhydr"/>
    <property type="match status" value="1"/>
</dbReference>
<evidence type="ECO:0000256" key="4">
    <source>
        <dbReference type="SAM" id="SignalP"/>
    </source>
</evidence>
<name>A0AAE3SWL7_9HYPH</name>
<dbReference type="PANTHER" id="PTHR10272:SF0">
    <property type="entry name" value="PLATELET-ACTIVATING FACTOR ACETYLHYDROLASE"/>
    <property type="match status" value="1"/>
</dbReference>
<dbReference type="SUPFAM" id="SSF53474">
    <property type="entry name" value="alpha/beta-Hydrolases"/>
    <property type="match status" value="1"/>
</dbReference>
<gene>
    <name evidence="5" type="ORF">NOF55_19490</name>
</gene>
<evidence type="ECO:0000256" key="3">
    <source>
        <dbReference type="ARBA" id="ARBA00023098"/>
    </source>
</evidence>
<feature type="signal peptide" evidence="4">
    <location>
        <begin position="1"/>
        <end position="21"/>
    </location>
</feature>
<evidence type="ECO:0000313" key="5">
    <source>
        <dbReference type="EMBL" id="MCX8999292.1"/>
    </source>
</evidence>